<dbReference type="Pfam" id="PF02518">
    <property type="entry name" value="HATPase_c"/>
    <property type="match status" value="1"/>
</dbReference>
<dbReference type="EC" id="2.7.13.3" evidence="2"/>
<evidence type="ECO:0000256" key="7">
    <source>
        <dbReference type="ARBA" id="ARBA00023012"/>
    </source>
</evidence>
<evidence type="ECO:0000313" key="16">
    <source>
        <dbReference type="EMBL" id="CAA6821267.1"/>
    </source>
</evidence>
<evidence type="ECO:0000256" key="6">
    <source>
        <dbReference type="ARBA" id="ARBA00022777"/>
    </source>
</evidence>
<evidence type="ECO:0000256" key="10">
    <source>
        <dbReference type="PROSITE-ProRule" id="PRU00169"/>
    </source>
</evidence>
<evidence type="ECO:0000256" key="5">
    <source>
        <dbReference type="ARBA" id="ARBA00022679"/>
    </source>
</evidence>
<gene>
    <name evidence="16" type="ORF">HELGO_WM6039</name>
</gene>
<dbReference type="InterPro" id="IPR002545">
    <property type="entry name" value="CheW-lke_dom"/>
</dbReference>
<dbReference type="GO" id="GO:0006935">
    <property type="term" value="P:chemotaxis"/>
    <property type="evidence" value="ECO:0007669"/>
    <property type="project" value="InterPro"/>
</dbReference>
<dbReference type="EMBL" id="CACVAY010000103">
    <property type="protein sequence ID" value="CAA6821267.1"/>
    <property type="molecule type" value="Genomic_DNA"/>
</dbReference>
<feature type="domain" description="HPt" evidence="15">
    <location>
        <begin position="108"/>
        <end position="208"/>
    </location>
</feature>
<dbReference type="Pfam" id="PF00072">
    <property type="entry name" value="Response_reg"/>
    <property type="match status" value="1"/>
</dbReference>
<dbReference type="SMART" id="SM00448">
    <property type="entry name" value="REC"/>
    <property type="match status" value="1"/>
</dbReference>
<dbReference type="SUPFAM" id="SSF47226">
    <property type="entry name" value="Histidine-containing phosphotransfer domain, HPT domain"/>
    <property type="match status" value="3"/>
</dbReference>
<dbReference type="InterPro" id="IPR011006">
    <property type="entry name" value="CheY-like_superfamily"/>
</dbReference>
<dbReference type="PANTHER" id="PTHR43395:SF8">
    <property type="entry name" value="HISTIDINE KINASE"/>
    <property type="match status" value="1"/>
</dbReference>
<evidence type="ECO:0000256" key="9">
    <source>
        <dbReference type="PROSITE-ProRule" id="PRU00110"/>
    </source>
</evidence>
<evidence type="ECO:0000256" key="3">
    <source>
        <dbReference type="ARBA" id="ARBA00021495"/>
    </source>
</evidence>
<dbReference type="PROSITE" id="PS50851">
    <property type="entry name" value="CHEW"/>
    <property type="match status" value="1"/>
</dbReference>
<dbReference type="InterPro" id="IPR003594">
    <property type="entry name" value="HATPase_dom"/>
</dbReference>
<feature type="coiled-coil region" evidence="11">
    <location>
        <begin position="537"/>
        <end position="571"/>
    </location>
</feature>
<feature type="domain" description="HPt" evidence="15">
    <location>
        <begin position="1"/>
        <end position="68"/>
    </location>
</feature>
<dbReference type="SMART" id="SM00260">
    <property type="entry name" value="CheW"/>
    <property type="match status" value="1"/>
</dbReference>
<dbReference type="InterPro" id="IPR036641">
    <property type="entry name" value="HPT_dom_sf"/>
</dbReference>
<dbReference type="Pfam" id="PF01584">
    <property type="entry name" value="CheW"/>
    <property type="match status" value="1"/>
</dbReference>
<evidence type="ECO:0000256" key="1">
    <source>
        <dbReference type="ARBA" id="ARBA00000085"/>
    </source>
</evidence>
<dbReference type="InterPro" id="IPR004358">
    <property type="entry name" value="Sig_transdc_His_kin-like_C"/>
</dbReference>
<feature type="modified residue" description="Phosphohistidine" evidence="9">
    <location>
        <position position="155"/>
    </location>
</feature>
<feature type="domain" description="CheW-like" evidence="14">
    <location>
        <begin position="848"/>
        <end position="986"/>
    </location>
</feature>
<dbReference type="InterPro" id="IPR005467">
    <property type="entry name" value="His_kinase_dom"/>
</dbReference>
<comment type="function">
    <text evidence="8">Involved in the transmission of sensory signals from the chemoreceptors to the flagellar motors. CheA is autophosphorylated; it can transfer its phosphate group to either CheB or CheY.</text>
</comment>
<dbReference type="Gene3D" id="3.40.50.2300">
    <property type="match status" value="1"/>
</dbReference>
<evidence type="ECO:0000256" key="8">
    <source>
        <dbReference type="ARBA" id="ARBA00035100"/>
    </source>
</evidence>
<dbReference type="SUPFAM" id="SSF55874">
    <property type="entry name" value="ATPase domain of HSP90 chaperone/DNA topoisomerase II/histidine kinase"/>
    <property type="match status" value="1"/>
</dbReference>
<keyword evidence="4 10" id="KW-0597">Phosphoprotein</keyword>
<keyword evidence="7" id="KW-0902">Two-component regulatory system</keyword>
<comment type="catalytic activity">
    <reaction evidence="1">
        <text>ATP + protein L-histidine = ADP + protein N-phospho-L-histidine.</text>
        <dbReference type="EC" id="2.7.13.3"/>
    </reaction>
</comment>
<protein>
    <recommendedName>
        <fullName evidence="3">Chemotaxis protein CheA</fullName>
        <ecNumber evidence="2">2.7.13.3</ecNumber>
    </recommendedName>
</protein>
<dbReference type="AlphaFoldDB" id="A0A6S6TSY4"/>
<organism evidence="16">
    <name type="scientific">uncultured Thiotrichaceae bacterium</name>
    <dbReference type="NCBI Taxonomy" id="298394"/>
    <lineage>
        <taxon>Bacteria</taxon>
        <taxon>Pseudomonadati</taxon>
        <taxon>Pseudomonadota</taxon>
        <taxon>Gammaproteobacteria</taxon>
        <taxon>Thiotrichales</taxon>
        <taxon>Thiotrichaceae</taxon>
        <taxon>environmental samples</taxon>
    </lineage>
</organism>
<dbReference type="InterPro" id="IPR008207">
    <property type="entry name" value="Sig_transdc_His_kin_Hpt_dom"/>
</dbReference>
<dbReference type="CDD" id="cd00156">
    <property type="entry name" value="REC"/>
    <property type="match status" value="1"/>
</dbReference>
<feature type="modified residue" description="4-aspartylphosphate" evidence="10">
    <location>
        <position position="1054"/>
    </location>
</feature>
<dbReference type="CDD" id="cd00088">
    <property type="entry name" value="HPT"/>
    <property type="match status" value="2"/>
</dbReference>
<evidence type="ECO:0000259" key="12">
    <source>
        <dbReference type="PROSITE" id="PS50109"/>
    </source>
</evidence>
<dbReference type="InterPro" id="IPR001789">
    <property type="entry name" value="Sig_transdc_resp-reg_receiver"/>
</dbReference>
<dbReference type="SUPFAM" id="SSF50341">
    <property type="entry name" value="CheW-like"/>
    <property type="match status" value="1"/>
</dbReference>
<feature type="domain" description="Response regulatory" evidence="13">
    <location>
        <begin position="1005"/>
        <end position="1121"/>
    </location>
</feature>
<evidence type="ECO:0000256" key="11">
    <source>
        <dbReference type="SAM" id="Coils"/>
    </source>
</evidence>
<dbReference type="Gene3D" id="3.30.565.10">
    <property type="entry name" value="Histidine kinase-like ATPase, C-terminal domain"/>
    <property type="match status" value="1"/>
</dbReference>
<reference evidence="16" key="1">
    <citation type="submission" date="2020-01" db="EMBL/GenBank/DDBJ databases">
        <authorList>
            <person name="Meier V. D."/>
            <person name="Meier V D."/>
        </authorList>
    </citation>
    <scope>NUCLEOTIDE SEQUENCE</scope>
    <source>
        <strain evidence="16">HLG_WM_MAG_07</strain>
    </source>
</reference>
<evidence type="ECO:0000259" key="14">
    <source>
        <dbReference type="PROSITE" id="PS50851"/>
    </source>
</evidence>
<dbReference type="PROSITE" id="PS50110">
    <property type="entry name" value="RESPONSE_REGULATORY"/>
    <property type="match status" value="1"/>
</dbReference>
<dbReference type="SMART" id="SM00387">
    <property type="entry name" value="HATPase_c"/>
    <property type="match status" value="1"/>
</dbReference>
<dbReference type="InterPro" id="IPR036890">
    <property type="entry name" value="HATPase_C_sf"/>
</dbReference>
<keyword evidence="6 16" id="KW-0418">Kinase</keyword>
<dbReference type="PANTHER" id="PTHR43395">
    <property type="entry name" value="SENSOR HISTIDINE KINASE CHEA"/>
    <property type="match status" value="1"/>
</dbReference>
<evidence type="ECO:0000259" key="13">
    <source>
        <dbReference type="PROSITE" id="PS50110"/>
    </source>
</evidence>
<dbReference type="InterPro" id="IPR051315">
    <property type="entry name" value="Bact_Chemotaxis_CheA"/>
</dbReference>
<sequence length="1126" mass="124923">MEFRRACHTLKGSGRMVGAVVLGELFWEYENLLNQVHEGKIKVSKELELKLQRLLEYLDEHEDELLYAKEVNTAVSELILDAQKFAQVENKTVDSLPKGKEVVEKLVEEQAPDPVVSIFLEELLELSDVFETSVQALHTDAQDHGALNDAKRHMHTIKGGARMSGFSDLGNLCHVTESVLEEFEERSFIDEELVLACIQNVSDMLFVVSDELAQGKPEPDFEHLLVDLENVFDSIEPQSQPVPEDDFSLEESVTPHVLEAAELESQEGEKGPEQFDGTHQFAAIKAEEHVQEEKLILSSGLKKHEPEADDPMREIFLEELAELLEDFEGVTQTLVNAPDDAESIANAERYLHTIKGGSNMVGLPAIGDLTHAGESLLNQLSNGKVDSNEAVINCLQAVSDQLTMMYESALAGQEPAPAWDLLRELDDLGALEVALNDTAQTIAQEAAVDDAERAGTTAPKEVVVAGIDFTIDQASSDIERLLENVTKQVDIKKYLPSVVEESSSNQAESTQFSSSIRVPAPLISNLITTTNEWGHQNIRLNEQFEDNQLKIKELKRTSTRLREQIRALELETDSMIDAGVDVSGTGNVSGFPMIEGEQHFDPLEMDGYSELHQQSRALAESMDDLFSLTDGLDYGLRQMGETQQIQERTCKTLQEGLISTRMTKVSGLVSRLKRIIRQVSAELGKHVELEVADESAEMDRTILEKITSSIEHLIRNSLAHGIETPKVRRASGKEQVGKIFLNIERDEPEIVIRLRDDGAGINVKKLREKALEKGLITTNEQLRRGEIYQLILRSGVSTAKSISQVAGRGVGMDVVNNEVNALGGSIVIDSEEGKFTEFVLRLPYNLATNQVMLVEVGDELLAIAVAKLKGMQRFSEAEIQKVYDSESKMLTYMGDSYRLNYLAQTLGAGERIPAESGYTKPIIFFDENNQRVAYEVDEIKGNREVMLKPLGSLFTDSPLLSSATVLGGGQIVLLLNAHELIRLGIQGETLVNKYIVTQDVVEQPIVMVIDDSITVRKITESLLVSLDYQVLTASDGVNALEVLGEQLPDLILLDIEMPRMDGFELLETLRATQEWRYIPVIMVSSRSGAKHRGHAEKLGANGFIGKPWEAKQLEKYISQCLQEGVS</sequence>
<evidence type="ECO:0000259" key="15">
    <source>
        <dbReference type="PROSITE" id="PS50894"/>
    </source>
</evidence>
<dbReference type="InterPro" id="IPR036061">
    <property type="entry name" value="CheW-like_dom_sf"/>
</dbReference>
<name>A0A6S6TSY4_9GAMM</name>
<dbReference type="Gene3D" id="1.20.120.160">
    <property type="entry name" value="HPT domain"/>
    <property type="match status" value="3"/>
</dbReference>
<feature type="domain" description="HPt" evidence="15">
    <location>
        <begin position="308"/>
        <end position="409"/>
    </location>
</feature>
<dbReference type="GO" id="GO:0000155">
    <property type="term" value="F:phosphorelay sensor kinase activity"/>
    <property type="evidence" value="ECO:0007669"/>
    <property type="project" value="UniProtKB-ARBA"/>
</dbReference>
<evidence type="ECO:0000256" key="2">
    <source>
        <dbReference type="ARBA" id="ARBA00012438"/>
    </source>
</evidence>
<dbReference type="Gene3D" id="2.30.30.40">
    <property type="entry name" value="SH3 Domains"/>
    <property type="match status" value="1"/>
</dbReference>
<keyword evidence="11" id="KW-0175">Coiled coil</keyword>
<dbReference type="PROSITE" id="PS50109">
    <property type="entry name" value="HIS_KIN"/>
    <property type="match status" value="1"/>
</dbReference>
<evidence type="ECO:0000256" key="4">
    <source>
        <dbReference type="ARBA" id="ARBA00022553"/>
    </source>
</evidence>
<feature type="modified residue" description="Phosphohistidine" evidence="9">
    <location>
        <position position="8"/>
    </location>
</feature>
<accession>A0A6S6TSY4</accession>
<dbReference type="Pfam" id="PF01627">
    <property type="entry name" value="Hpt"/>
    <property type="match status" value="3"/>
</dbReference>
<dbReference type="FunFam" id="3.30.565.10:FF:000016">
    <property type="entry name" value="Chemotaxis protein CheA, putative"/>
    <property type="match status" value="1"/>
</dbReference>
<keyword evidence="5 16" id="KW-0808">Transferase</keyword>
<dbReference type="SMART" id="SM00073">
    <property type="entry name" value="HPT"/>
    <property type="match status" value="2"/>
</dbReference>
<feature type="modified residue" description="Phosphohistidine" evidence="9">
    <location>
        <position position="352"/>
    </location>
</feature>
<dbReference type="SUPFAM" id="SSF52172">
    <property type="entry name" value="CheY-like"/>
    <property type="match status" value="1"/>
</dbReference>
<proteinExistence type="predicted"/>
<feature type="domain" description="Histidine kinase" evidence="12">
    <location>
        <begin position="636"/>
        <end position="846"/>
    </location>
</feature>
<dbReference type="PROSITE" id="PS50894">
    <property type="entry name" value="HPT"/>
    <property type="match status" value="3"/>
</dbReference>
<dbReference type="PRINTS" id="PR00344">
    <property type="entry name" value="BCTRLSENSOR"/>
</dbReference>